<proteinExistence type="inferred from homology"/>
<dbReference type="GeneID" id="108743246"/>
<dbReference type="InterPro" id="IPR020095">
    <property type="entry name" value="PsdUridine_synth_TruA_C"/>
</dbReference>
<evidence type="ECO:0000256" key="1">
    <source>
        <dbReference type="ARBA" id="ARBA00009375"/>
    </source>
</evidence>
<evidence type="ECO:0000313" key="6">
    <source>
        <dbReference type="Proteomes" id="UP000192223"/>
    </source>
</evidence>
<feature type="domain" description="Pseudouridine synthase I TruA alpha/beta" evidence="5">
    <location>
        <begin position="180"/>
        <end position="250"/>
    </location>
</feature>
<dbReference type="OrthoDB" id="271910at2759"/>
<evidence type="ECO:0000256" key="4">
    <source>
        <dbReference type="RuleBase" id="RU003792"/>
    </source>
</evidence>
<dbReference type="PANTHER" id="PTHR11142:SF0">
    <property type="entry name" value="TRNA PSEUDOURIDINE SYNTHASE-LIKE 1"/>
    <property type="match status" value="1"/>
</dbReference>
<organism evidence="6 7">
    <name type="scientific">Agrilus planipennis</name>
    <name type="common">Emerald ash borer</name>
    <name type="synonym">Agrilus marcopoli</name>
    <dbReference type="NCBI Taxonomy" id="224129"/>
    <lineage>
        <taxon>Eukaryota</taxon>
        <taxon>Metazoa</taxon>
        <taxon>Ecdysozoa</taxon>
        <taxon>Arthropoda</taxon>
        <taxon>Hexapoda</taxon>
        <taxon>Insecta</taxon>
        <taxon>Pterygota</taxon>
        <taxon>Neoptera</taxon>
        <taxon>Endopterygota</taxon>
        <taxon>Coleoptera</taxon>
        <taxon>Polyphaga</taxon>
        <taxon>Elateriformia</taxon>
        <taxon>Buprestoidea</taxon>
        <taxon>Buprestidae</taxon>
        <taxon>Agrilinae</taxon>
        <taxon>Agrilus</taxon>
    </lineage>
</organism>
<dbReference type="InterPro" id="IPR020097">
    <property type="entry name" value="PsdUridine_synth_TruA_a/b_dom"/>
</dbReference>
<keyword evidence="2 4" id="KW-0819">tRNA processing</keyword>
<dbReference type="SUPFAM" id="SSF55120">
    <property type="entry name" value="Pseudouridine synthase"/>
    <property type="match status" value="1"/>
</dbReference>
<dbReference type="FunCoup" id="A0A7F5R7V3">
    <property type="interactions" value="605"/>
</dbReference>
<dbReference type="GO" id="GO:0009982">
    <property type="term" value="F:pseudouridine synthase activity"/>
    <property type="evidence" value="ECO:0007669"/>
    <property type="project" value="InterPro"/>
</dbReference>
<dbReference type="RefSeq" id="XP_025832046.1">
    <property type="nucleotide sequence ID" value="XM_025976261.1"/>
</dbReference>
<dbReference type="KEGG" id="apln:108743246"/>
<dbReference type="GO" id="GO:0003723">
    <property type="term" value="F:RNA binding"/>
    <property type="evidence" value="ECO:0007669"/>
    <property type="project" value="InterPro"/>
</dbReference>
<accession>A0A7F5R7V3</accession>
<dbReference type="GO" id="GO:0031119">
    <property type="term" value="P:tRNA pseudouridine synthesis"/>
    <property type="evidence" value="ECO:0007669"/>
    <property type="project" value="TreeGrafter"/>
</dbReference>
<dbReference type="InterPro" id="IPR020094">
    <property type="entry name" value="TruA/RsuA/RluB/E/F_N"/>
</dbReference>
<evidence type="ECO:0000256" key="2">
    <source>
        <dbReference type="ARBA" id="ARBA00022694"/>
    </source>
</evidence>
<reference evidence="7" key="1">
    <citation type="submission" date="2025-08" db="UniProtKB">
        <authorList>
            <consortium name="RefSeq"/>
        </authorList>
    </citation>
    <scope>IDENTIFICATION</scope>
    <source>
        <tissue evidence="7">Entire body</tissue>
    </source>
</reference>
<protein>
    <recommendedName>
        <fullName evidence="4">tRNA pseudouridine synthase</fullName>
        <ecNumber evidence="4">5.4.99.12</ecNumber>
    </recommendedName>
</protein>
<dbReference type="AlphaFoldDB" id="A0A7F5R7V3"/>
<dbReference type="InterPro" id="IPR020103">
    <property type="entry name" value="PsdUridine_synth_cat_dom_sf"/>
</dbReference>
<evidence type="ECO:0000256" key="3">
    <source>
        <dbReference type="ARBA" id="ARBA00023235"/>
    </source>
</evidence>
<keyword evidence="6" id="KW-1185">Reference proteome</keyword>
<dbReference type="PANTHER" id="PTHR11142">
    <property type="entry name" value="PSEUDOURIDYLATE SYNTHASE"/>
    <property type="match status" value="1"/>
</dbReference>
<evidence type="ECO:0000313" key="7">
    <source>
        <dbReference type="RefSeq" id="XP_025832046.1"/>
    </source>
</evidence>
<name>A0A7F5R7V3_AGRPL</name>
<gene>
    <name evidence="7" type="primary">LOC108743246</name>
</gene>
<dbReference type="InParanoid" id="A0A7F5R7V3"/>
<dbReference type="Proteomes" id="UP000192223">
    <property type="component" value="Unplaced"/>
</dbReference>
<comment type="catalytic activity">
    <reaction evidence="4">
        <text>uridine(38/39/40) in tRNA = pseudouridine(38/39/40) in tRNA</text>
        <dbReference type="Rhea" id="RHEA:22376"/>
        <dbReference type="Rhea" id="RHEA-COMP:10085"/>
        <dbReference type="Rhea" id="RHEA-COMP:10087"/>
        <dbReference type="ChEBI" id="CHEBI:65314"/>
        <dbReference type="ChEBI" id="CHEBI:65315"/>
        <dbReference type="EC" id="5.4.99.12"/>
    </reaction>
</comment>
<dbReference type="InterPro" id="IPR001406">
    <property type="entry name" value="PsdUridine_synth_TruA"/>
</dbReference>
<comment type="similarity">
    <text evidence="1 4">Belongs to the tRNA pseudouridine synthase TruA family.</text>
</comment>
<dbReference type="EC" id="5.4.99.12" evidence="4"/>
<sequence length="305" mass="35432">MKNCILLNFLKKMLRYLLHVSYIGTSFKGVQRQIIASNGRTDDLNTVQGLLEIGLKKLRPVNEPQVIISSRTDAGVHCINSTVHVDLKHHKTAFDPEHITFGINKFFNKVNVPVRILKTFIVPTTFHCRYNAISRTYLYKLAVINNYKNSILTEYIPIEDYDRCLYICAKDFDLDTAQKAAKLFEGEHDFRSFMGRETLHPNKVTRRNIEKLEIYEKPLPTYKHPSCISSTLNYKYYEVVVKSTGFLYKQSIEHLLGFFTVPTRFLTSLDGLDWRETYQNGIAYTSTNISIIIENFVNQHLFKLI</sequence>
<dbReference type="Gene3D" id="3.30.70.660">
    <property type="entry name" value="Pseudouridine synthase I, catalytic domain, C-terminal subdomain"/>
    <property type="match status" value="1"/>
</dbReference>
<keyword evidence="3 4" id="KW-0413">Isomerase</keyword>
<dbReference type="Pfam" id="PF01416">
    <property type="entry name" value="PseudoU_synth_1"/>
    <property type="match status" value="1"/>
</dbReference>
<evidence type="ECO:0000259" key="5">
    <source>
        <dbReference type="Pfam" id="PF01416"/>
    </source>
</evidence>
<dbReference type="Gene3D" id="3.30.70.580">
    <property type="entry name" value="Pseudouridine synthase I, catalytic domain, N-terminal subdomain"/>
    <property type="match status" value="1"/>
</dbReference>